<comment type="caution">
    <text evidence="1">The sequence shown here is derived from an EMBL/GenBank/DDBJ whole genome shotgun (WGS) entry which is preliminary data.</text>
</comment>
<evidence type="ECO:0008006" key="3">
    <source>
        <dbReference type="Google" id="ProtNLM"/>
    </source>
</evidence>
<reference evidence="1 2" key="1">
    <citation type="journal article" date="2015" name="Stand. Genomic Sci.">
        <title>Genomic Encyclopedia of Bacterial and Archaeal Type Strains, Phase III: the genomes of soil and plant-associated and newly described type strains.</title>
        <authorList>
            <person name="Whitman W.B."/>
            <person name="Woyke T."/>
            <person name="Klenk H.P."/>
            <person name="Zhou Y."/>
            <person name="Lilburn T.G."/>
            <person name="Beck B.J."/>
            <person name="De Vos P."/>
            <person name="Vandamme P."/>
            <person name="Eisen J.A."/>
            <person name="Garrity G."/>
            <person name="Hugenholtz P."/>
            <person name="Kyrpides N.C."/>
        </authorList>
    </citation>
    <scope>NUCLEOTIDE SEQUENCE [LARGE SCALE GENOMIC DNA]</scope>
    <source>
        <strain evidence="1 2">VKM Ac-2538</strain>
    </source>
</reference>
<dbReference type="Proteomes" id="UP000295818">
    <property type="component" value="Unassembled WGS sequence"/>
</dbReference>
<gene>
    <name evidence="1" type="ORF">EV644_104425</name>
</gene>
<organism evidence="1 2">
    <name type="scientific">Kribbella orskensis</name>
    <dbReference type="NCBI Taxonomy" id="2512216"/>
    <lineage>
        <taxon>Bacteria</taxon>
        <taxon>Bacillati</taxon>
        <taxon>Actinomycetota</taxon>
        <taxon>Actinomycetes</taxon>
        <taxon>Propionibacteriales</taxon>
        <taxon>Kribbellaceae</taxon>
        <taxon>Kribbella</taxon>
    </lineage>
</organism>
<name>A0ABY2BP95_9ACTN</name>
<dbReference type="RefSeq" id="WP_199239809.1">
    <property type="nucleotide sequence ID" value="NZ_SLWM01000004.1"/>
</dbReference>
<protein>
    <recommendedName>
        <fullName evidence="3">DUF1844 domain-containing protein</fullName>
    </recommendedName>
</protein>
<proteinExistence type="predicted"/>
<sequence>MSPGRSQHYPGTLLLLVLLENAARRTEEAAQEKLNVIAEALAELMHSQTRTDPALQEATQKLRDAIGLEVRH</sequence>
<keyword evidence="2" id="KW-1185">Reference proteome</keyword>
<dbReference type="EMBL" id="SLWM01000004">
    <property type="protein sequence ID" value="TCO25921.1"/>
    <property type="molecule type" value="Genomic_DNA"/>
</dbReference>
<evidence type="ECO:0000313" key="2">
    <source>
        <dbReference type="Proteomes" id="UP000295818"/>
    </source>
</evidence>
<accession>A0ABY2BP95</accession>
<evidence type="ECO:0000313" key="1">
    <source>
        <dbReference type="EMBL" id="TCO25921.1"/>
    </source>
</evidence>